<feature type="transmembrane region" description="Helical" evidence="1">
    <location>
        <begin position="59"/>
        <end position="84"/>
    </location>
</feature>
<evidence type="ECO:0000313" key="2">
    <source>
        <dbReference type="EMBL" id="KGN93134.1"/>
    </source>
</evidence>
<comment type="caution">
    <text evidence="2">The sequence shown here is derived from an EMBL/GenBank/DDBJ whole genome shotgun (WGS) entry which is preliminary data.</text>
</comment>
<dbReference type="EMBL" id="JQJC01000029">
    <property type="protein sequence ID" value="KGN93134.1"/>
    <property type="molecule type" value="Genomic_DNA"/>
</dbReference>
<name>A0AB34PE17_9PORP</name>
<proteinExistence type="predicted"/>
<organism evidence="2 3">
    <name type="scientific">Porphyromonas crevioricanis</name>
    <dbReference type="NCBI Taxonomy" id="393921"/>
    <lineage>
        <taxon>Bacteria</taxon>
        <taxon>Pseudomonadati</taxon>
        <taxon>Bacteroidota</taxon>
        <taxon>Bacteroidia</taxon>
        <taxon>Bacteroidales</taxon>
        <taxon>Porphyromonadaceae</taxon>
        <taxon>Porphyromonas</taxon>
    </lineage>
</organism>
<accession>A0AB34PE17</accession>
<keyword evidence="1" id="KW-0812">Transmembrane</keyword>
<evidence type="ECO:0000313" key="3">
    <source>
        <dbReference type="Proteomes" id="UP000030136"/>
    </source>
</evidence>
<sequence length="204" mass="23852">MKFKKSIARKAEQEQPLKFTQLIVRSLLFLLGFTLFWLAILIISNVAKEELFLSEIPIVYTWLISLLLVIAPWLLYLIFITGDNTFSKMLRNFKLYGAFGTPPDIGLKWWTVFIMMIVCIYFSQPSLYSNINALYHEIVFKGKAVLSEEEQSRDKRFVRISVENRGEQYRFEGKAEQFGPLLNKEVHITVYQGLFFKYALVSQP</sequence>
<keyword evidence="1" id="KW-1133">Transmembrane helix</keyword>
<keyword evidence="1" id="KW-0472">Membrane</keyword>
<dbReference type="Proteomes" id="UP000030136">
    <property type="component" value="Unassembled WGS sequence"/>
</dbReference>
<gene>
    <name evidence="2" type="ORF">HQ38_09505</name>
</gene>
<reference evidence="2 3" key="1">
    <citation type="submission" date="2014-08" db="EMBL/GenBank/DDBJ databases">
        <title>Porphyromonas crevioricanis strain:COT-253_OH1447 Genome sequencing.</title>
        <authorList>
            <person name="Wallis C."/>
            <person name="Deusch O."/>
            <person name="O'Flynn C."/>
            <person name="Davis I."/>
            <person name="Jospin G."/>
            <person name="Darling A.E."/>
            <person name="Coil D.A."/>
            <person name="Alexiev A."/>
            <person name="Horsfall A."/>
            <person name="Kirkwood N."/>
            <person name="Harris S."/>
            <person name="Eisen J.A."/>
        </authorList>
    </citation>
    <scope>NUCLEOTIDE SEQUENCE [LARGE SCALE GENOMIC DNA]</scope>
    <source>
        <strain evidence="3">COT-253 OH1447</strain>
    </source>
</reference>
<dbReference type="AlphaFoldDB" id="A0AB34PE17"/>
<evidence type="ECO:0000256" key="1">
    <source>
        <dbReference type="SAM" id="Phobius"/>
    </source>
</evidence>
<protein>
    <submittedName>
        <fullName evidence="2">Uncharacterized protein</fullName>
    </submittedName>
</protein>
<feature type="transmembrane region" description="Helical" evidence="1">
    <location>
        <begin position="27"/>
        <end position="47"/>
    </location>
</feature>
<dbReference type="RefSeq" id="WP_023937327.1">
    <property type="nucleotide sequence ID" value="NZ_FUXH01000017.1"/>
</dbReference>